<dbReference type="PANTHER" id="PTHR21090">
    <property type="entry name" value="AROM/DEHYDROQUINATE SYNTHASE"/>
    <property type="match status" value="1"/>
</dbReference>
<dbReference type="Proteomes" id="UP000756346">
    <property type="component" value="Unassembled WGS sequence"/>
</dbReference>
<dbReference type="AlphaFoldDB" id="A0A9P8YD83"/>
<dbReference type="InterPro" id="IPR023000">
    <property type="entry name" value="Shikimate_kinase_CS"/>
</dbReference>
<dbReference type="PANTHER" id="PTHR21090:SF5">
    <property type="entry name" value="PENTAFUNCTIONAL AROM POLYPEPTIDE"/>
    <property type="match status" value="1"/>
</dbReference>
<protein>
    <recommendedName>
        <fullName evidence="2">shikimate kinase</fullName>
        <ecNumber evidence="2">2.7.1.71</ecNumber>
    </recommendedName>
</protein>
<gene>
    <name evidence="10" type="ORF">B0I36DRAFT_347511</name>
</gene>
<dbReference type="InterPro" id="IPR000623">
    <property type="entry name" value="Shikimate_kinase/TSH1"/>
</dbReference>
<keyword evidence="7" id="KW-0067">ATP-binding</keyword>
<dbReference type="PROSITE" id="PS01128">
    <property type="entry name" value="SHIKIMATE_KINASE"/>
    <property type="match status" value="1"/>
</dbReference>
<dbReference type="GO" id="GO:0008652">
    <property type="term" value="P:amino acid biosynthetic process"/>
    <property type="evidence" value="ECO:0007669"/>
    <property type="project" value="UniProtKB-KW"/>
</dbReference>
<comment type="catalytic activity">
    <reaction evidence="9">
        <text>shikimate + ATP = 3-phosphoshikimate + ADP + H(+)</text>
        <dbReference type="Rhea" id="RHEA:13121"/>
        <dbReference type="ChEBI" id="CHEBI:15378"/>
        <dbReference type="ChEBI" id="CHEBI:30616"/>
        <dbReference type="ChEBI" id="CHEBI:36208"/>
        <dbReference type="ChEBI" id="CHEBI:145989"/>
        <dbReference type="ChEBI" id="CHEBI:456216"/>
        <dbReference type="EC" id="2.7.1.71"/>
    </reaction>
</comment>
<evidence type="ECO:0000256" key="9">
    <source>
        <dbReference type="ARBA" id="ARBA00048567"/>
    </source>
</evidence>
<dbReference type="GO" id="GO:0009073">
    <property type="term" value="P:aromatic amino acid family biosynthetic process"/>
    <property type="evidence" value="ECO:0007669"/>
    <property type="project" value="UniProtKB-KW"/>
</dbReference>
<dbReference type="Pfam" id="PF01202">
    <property type="entry name" value="SKI"/>
    <property type="match status" value="1"/>
</dbReference>
<dbReference type="GO" id="GO:0009423">
    <property type="term" value="P:chorismate biosynthetic process"/>
    <property type="evidence" value="ECO:0007669"/>
    <property type="project" value="TreeGrafter"/>
</dbReference>
<evidence type="ECO:0000313" key="10">
    <source>
        <dbReference type="EMBL" id="KAH7035780.1"/>
    </source>
</evidence>
<evidence type="ECO:0000256" key="6">
    <source>
        <dbReference type="ARBA" id="ARBA00022777"/>
    </source>
</evidence>
<dbReference type="InterPro" id="IPR027417">
    <property type="entry name" value="P-loop_NTPase"/>
</dbReference>
<evidence type="ECO:0000256" key="8">
    <source>
        <dbReference type="ARBA" id="ARBA00023141"/>
    </source>
</evidence>
<dbReference type="HAMAP" id="MF_00109">
    <property type="entry name" value="Shikimate_kinase"/>
    <property type="match status" value="1"/>
</dbReference>
<name>A0A9P8YD83_9PEZI</name>
<evidence type="ECO:0000256" key="7">
    <source>
        <dbReference type="ARBA" id="ARBA00022840"/>
    </source>
</evidence>
<dbReference type="GO" id="GO:0003866">
    <property type="term" value="F:3-phosphoshikimate 1-carboxyvinyltransferase activity"/>
    <property type="evidence" value="ECO:0007669"/>
    <property type="project" value="TreeGrafter"/>
</dbReference>
<dbReference type="CDD" id="cd00464">
    <property type="entry name" value="SK"/>
    <property type="match status" value="1"/>
</dbReference>
<accession>A0A9P8YD83</accession>
<dbReference type="GeneID" id="70186127"/>
<evidence type="ECO:0000256" key="4">
    <source>
        <dbReference type="ARBA" id="ARBA00022679"/>
    </source>
</evidence>
<keyword evidence="4" id="KW-0808">Transferase</keyword>
<dbReference type="Gene3D" id="3.40.50.300">
    <property type="entry name" value="P-loop containing nucleotide triphosphate hydrolases"/>
    <property type="match status" value="1"/>
</dbReference>
<comment type="pathway">
    <text evidence="1">Metabolic intermediate biosynthesis; chorismate biosynthesis; chorismate from D-erythrose 4-phosphate and phosphoenolpyruvate: step 5/7.</text>
</comment>
<dbReference type="OrthoDB" id="197068at2759"/>
<comment type="caution">
    <text evidence="10">The sequence shown here is derived from an EMBL/GenBank/DDBJ whole genome shotgun (WGS) entry which is preliminary data.</text>
</comment>
<dbReference type="InterPro" id="IPR031322">
    <property type="entry name" value="Shikimate/glucono_kinase"/>
</dbReference>
<keyword evidence="11" id="KW-1185">Reference proteome</keyword>
<dbReference type="EMBL" id="JAGTJQ010000003">
    <property type="protein sequence ID" value="KAH7035780.1"/>
    <property type="molecule type" value="Genomic_DNA"/>
</dbReference>
<dbReference type="RefSeq" id="XP_046015873.1">
    <property type="nucleotide sequence ID" value="XM_046156581.1"/>
</dbReference>
<evidence type="ECO:0000313" key="11">
    <source>
        <dbReference type="Proteomes" id="UP000756346"/>
    </source>
</evidence>
<dbReference type="GO" id="GO:0005524">
    <property type="term" value="F:ATP binding"/>
    <property type="evidence" value="ECO:0007669"/>
    <property type="project" value="UniProtKB-KW"/>
</dbReference>
<dbReference type="PRINTS" id="PR01100">
    <property type="entry name" value="SHIKIMTKNASE"/>
</dbReference>
<keyword evidence="8" id="KW-0057">Aromatic amino acid biosynthesis</keyword>
<dbReference type="EC" id="2.7.1.71" evidence="2"/>
<keyword evidence="6 10" id="KW-0418">Kinase</keyword>
<keyword evidence="5" id="KW-0547">Nucleotide-binding</keyword>
<keyword evidence="3" id="KW-0028">Amino-acid biosynthesis</keyword>
<sequence length="351" mass="39642">MPCEEQTRCLRLRDSRVGENQSTRQLPLLRKRPDCSLSIFVIGMRGAGKTTTGRLIASVLSRVFLDLDHDLAARNGIACSEIVRLRGWEAFRQEELGVLSESMQTRRTGFVISCGGGIVETPEARQLLRQWPGLVVQVSRDTEAVVDYLTVDKTRHAYTEQIQQVYERRKPFLEELSDALYLSTQKQLEGRARAAPPQDLLCFLDRLYGPDCEDRAEQLLSKSQLQVRDVSAACQQQSTQDDPRQNGAGVTIDLADNCDALYLRATQDECADLDSLAVRIARLRCNTLLPLVLSLEITRSPLPDLVLKQVCRLADRMRVEAVALPSSIEEHYENVLQSICYFTRLVFLQDE</sequence>
<organism evidence="10 11">
    <name type="scientific">Microdochium trichocladiopsis</name>
    <dbReference type="NCBI Taxonomy" id="1682393"/>
    <lineage>
        <taxon>Eukaryota</taxon>
        <taxon>Fungi</taxon>
        <taxon>Dikarya</taxon>
        <taxon>Ascomycota</taxon>
        <taxon>Pezizomycotina</taxon>
        <taxon>Sordariomycetes</taxon>
        <taxon>Xylariomycetidae</taxon>
        <taxon>Xylariales</taxon>
        <taxon>Microdochiaceae</taxon>
        <taxon>Microdochium</taxon>
    </lineage>
</organism>
<proteinExistence type="inferred from homology"/>
<evidence type="ECO:0000256" key="3">
    <source>
        <dbReference type="ARBA" id="ARBA00022605"/>
    </source>
</evidence>
<evidence type="ECO:0000256" key="2">
    <source>
        <dbReference type="ARBA" id="ARBA00012154"/>
    </source>
</evidence>
<evidence type="ECO:0000256" key="1">
    <source>
        <dbReference type="ARBA" id="ARBA00004842"/>
    </source>
</evidence>
<dbReference type="SUPFAM" id="SSF52540">
    <property type="entry name" value="P-loop containing nucleoside triphosphate hydrolases"/>
    <property type="match status" value="1"/>
</dbReference>
<reference evidence="10" key="1">
    <citation type="journal article" date="2021" name="Nat. Commun.">
        <title>Genetic determinants of endophytism in the Arabidopsis root mycobiome.</title>
        <authorList>
            <person name="Mesny F."/>
            <person name="Miyauchi S."/>
            <person name="Thiergart T."/>
            <person name="Pickel B."/>
            <person name="Atanasova L."/>
            <person name="Karlsson M."/>
            <person name="Huettel B."/>
            <person name="Barry K.W."/>
            <person name="Haridas S."/>
            <person name="Chen C."/>
            <person name="Bauer D."/>
            <person name="Andreopoulos W."/>
            <person name="Pangilinan J."/>
            <person name="LaButti K."/>
            <person name="Riley R."/>
            <person name="Lipzen A."/>
            <person name="Clum A."/>
            <person name="Drula E."/>
            <person name="Henrissat B."/>
            <person name="Kohler A."/>
            <person name="Grigoriev I.V."/>
            <person name="Martin F.M."/>
            <person name="Hacquard S."/>
        </authorList>
    </citation>
    <scope>NUCLEOTIDE SEQUENCE</scope>
    <source>
        <strain evidence="10">MPI-CAGE-CH-0230</strain>
    </source>
</reference>
<evidence type="ECO:0000256" key="5">
    <source>
        <dbReference type="ARBA" id="ARBA00022741"/>
    </source>
</evidence>
<dbReference type="GO" id="GO:0004765">
    <property type="term" value="F:shikimate kinase activity"/>
    <property type="evidence" value="ECO:0007669"/>
    <property type="project" value="UniProtKB-EC"/>
</dbReference>